<dbReference type="Pfam" id="PF10978">
    <property type="entry name" value="DUF2785"/>
    <property type="match status" value="1"/>
</dbReference>
<protein>
    <recommendedName>
        <fullName evidence="3">DUF2785 domain-containing protein</fullName>
    </recommendedName>
</protein>
<name>A0A073JQR0_9BACI</name>
<dbReference type="STRING" id="574376.BAMA_15360"/>
<dbReference type="eggNOG" id="ENOG5030DU7">
    <property type="taxonomic scope" value="Bacteria"/>
</dbReference>
<accession>A0A073JQR0</accession>
<evidence type="ECO:0000313" key="1">
    <source>
        <dbReference type="EMBL" id="KEK17399.1"/>
    </source>
</evidence>
<dbReference type="InterPro" id="IPR021247">
    <property type="entry name" value="DUF2785"/>
</dbReference>
<reference evidence="1 2" key="1">
    <citation type="submission" date="2014-06" db="EMBL/GenBank/DDBJ databases">
        <title>Draft genome sequence of Bacillus manliponensis JCM 15802 (MCCC 1A00708).</title>
        <authorList>
            <person name="Lai Q."/>
            <person name="Liu Y."/>
            <person name="Shao Z."/>
        </authorList>
    </citation>
    <scope>NUCLEOTIDE SEQUENCE [LARGE SCALE GENOMIC DNA]</scope>
    <source>
        <strain evidence="1 2">JCM 15802</strain>
    </source>
</reference>
<proteinExistence type="predicted"/>
<keyword evidence="2" id="KW-1185">Reference proteome</keyword>
<comment type="caution">
    <text evidence="1">The sequence shown here is derived from an EMBL/GenBank/DDBJ whole genome shotgun (WGS) entry which is preliminary data.</text>
</comment>
<dbReference type="RefSeq" id="WP_034643413.1">
    <property type="nucleotide sequence ID" value="NZ_CBCSJC010000016.1"/>
</dbReference>
<dbReference type="EMBL" id="JOTN01000030">
    <property type="protein sequence ID" value="KEK17399.1"/>
    <property type="molecule type" value="Genomic_DNA"/>
</dbReference>
<evidence type="ECO:0008006" key="3">
    <source>
        <dbReference type="Google" id="ProtNLM"/>
    </source>
</evidence>
<dbReference type="AlphaFoldDB" id="A0A073JQR0"/>
<sequence>MDIFMLQQQLELIQKNGYTQMQQINLNELSLHMLKHIGSTDSYLREQLIYEGFSHLILNHHLSTAQLEKLLTNSLEDTYLLNDISNPNTDSVFTRSYSALLIALILHADRTKTFLKKETIEQITRKLIDYMNREVDFRGYVPQKGWAHNIAHASDAFNELIHNPKTTSECYEEITHCLTNKIFVYTTVYYNNEDERIVTPLLSMLTYEFPQKQLCNIINGKIQLLTNYKKRLPIYEYCNLCANVKTFLRTLFFRTKMDPQYRTVALQTEKMLRDLLSFY</sequence>
<dbReference type="OrthoDB" id="7619731at2"/>
<evidence type="ECO:0000313" key="2">
    <source>
        <dbReference type="Proteomes" id="UP000027822"/>
    </source>
</evidence>
<gene>
    <name evidence="1" type="ORF">BAMA_15360</name>
</gene>
<dbReference type="Proteomes" id="UP000027822">
    <property type="component" value="Unassembled WGS sequence"/>
</dbReference>
<organism evidence="1 2">
    <name type="scientific">Bacillus manliponensis</name>
    <dbReference type="NCBI Taxonomy" id="574376"/>
    <lineage>
        <taxon>Bacteria</taxon>
        <taxon>Bacillati</taxon>
        <taxon>Bacillota</taxon>
        <taxon>Bacilli</taxon>
        <taxon>Bacillales</taxon>
        <taxon>Bacillaceae</taxon>
        <taxon>Bacillus</taxon>
        <taxon>Bacillus cereus group</taxon>
    </lineage>
</organism>